<proteinExistence type="predicted"/>
<dbReference type="PANTHER" id="PTHR48028">
    <property type="entry name" value="GLYCINE-RICH RNA-BINDING PROTEIN RZ1A"/>
    <property type="match status" value="1"/>
</dbReference>
<dbReference type="SMART" id="SM00360">
    <property type="entry name" value="RRM"/>
    <property type="match status" value="2"/>
</dbReference>
<keyword evidence="4 7" id="KW-0694">RNA-binding</keyword>
<dbReference type="SMART" id="SM00361">
    <property type="entry name" value="RRM_1"/>
    <property type="match status" value="1"/>
</dbReference>
<reference evidence="10 11" key="1">
    <citation type="journal article" date="2016" name="Genome Announc.">
        <title>Genome Sequence of Madurella mycetomatis mm55, Isolated from a Human Mycetoma Case in Sudan.</title>
        <authorList>
            <person name="Smit S."/>
            <person name="Derks M.F."/>
            <person name="Bervoets S."/>
            <person name="Fahal A."/>
            <person name="van Leeuwen W."/>
            <person name="van Belkum A."/>
            <person name="van de Sande W.W."/>
        </authorList>
    </citation>
    <scope>NUCLEOTIDE SEQUENCE [LARGE SCALE GENOMIC DNA]</scope>
    <source>
        <strain evidence="11">mm55</strain>
    </source>
</reference>
<comment type="subcellular location">
    <subcellularLocation>
        <location evidence="1">Nucleus</location>
    </subcellularLocation>
</comment>
<organism evidence="10 11">
    <name type="scientific">Madurella mycetomatis</name>
    <dbReference type="NCBI Taxonomy" id="100816"/>
    <lineage>
        <taxon>Eukaryota</taxon>
        <taxon>Fungi</taxon>
        <taxon>Dikarya</taxon>
        <taxon>Ascomycota</taxon>
        <taxon>Pezizomycotina</taxon>
        <taxon>Sordariomycetes</taxon>
        <taxon>Sordariomycetidae</taxon>
        <taxon>Sordariales</taxon>
        <taxon>Sordariales incertae sedis</taxon>
        <taxon>Madurella</taxon>
    </lineage>
</organism>
<protein>
    <submittedName>
        <fullName evidence="10">31 kDa ribonucleoprotein, chloroplastic</fullName>
    </submittedName>
</protein>
<keyword evidence="2" id="KW-0597">Phosphoprotein</keyword>
<evidence type="ECO:0000259" key="9">
    <source>
        <dbReference type="PROSITE" id="PS50102"/>
    </source>
</evidence>
<feature type="domain" description="RRM" evidence="9">
    <location>
        <begin position="249"/>
        <end position="327"/>
    </location>
</feature>
<evidence type="ECO:0000313" key="10">
    <source>
        <dbReference type="EMBL" id="KXX73038.1"/>
    </source>
</evidence>
<evidence type="ECO:0000256" key="1">
    <source>
        <dbReference type="ARBA" id="ARBA00004123"/>
    </source>
</evidence>
<dbReference type="InterPro" id="IPR000504">
    <property type="entry name" value="RRM_dom"/>
</dbReference>
<accession>A0A175VNH0</accession>
<dbReference type="EMBL" id="LCTW02000561">
    <property type="protein sequence ID" value="KXX73038.1"/>
    <property type="molecule type" value="Genomic_DNA"/>
</dbReference>
<dbReference type="CDD" id="cd00590">
    <property type="entry name" value="RRM_SF"/>
    <property type="match status" value="1"/>
</dbReference>
<dbReference type="SUPFAM" id="SSF54928">
    <property type="entry name" value="RNA-binding domain, RBD"/>
    <property type="match status" value="2"/>
</dbReference>
<dbReference type="Pfam" id="PF00076">
    <property type="entry name" value="RRM_1"/>
    <property type="match status" value="2"/>
</dbReference>
<keyword evidence="11" id="KW-1185">Reference proteome</keyword>
<feature type="compositionally biased region" description="Basic and acidic residues" evidence="8">
    <location>
        <begin position="336"/>
        <end position="351"/>
    </location>
</feature>
<evidence type="ECO:0000256" key="5">
    <source>
        <dbReference type="ARBA" id="ARBA00023187"/>
    </source>
</evidence>
<sequence length="351" mass="39068">GLGKNFLAPRIAQTRSSNIFTSSKPQDQQTSDHRYRTVTAVHHITMHSLRRAALRSAISASRALSTKTPVTPLAAGASKRANVFITRPIPAVRLFSQTERPAEPDLEKTASADAAQDVEESLAQTEADIQEAVQDITAPEPQASEEQTKRVPPKHGAFVRNLVFEVAEEHLEKAFSKYGTIVSTYIARDPRGLSKGYGFVEFATAEALKEACENVNGSFWHGRRVTCIPRENKGPKRPAGMRQPAQPSAQLFIGNIPYETTDAELNRLFRDIKNLKDVRVAVDRTTGWPRGFAHADFVDVESATEAYKRLQGATLADRTLRIDYAEGYQRRTPGQRRKDGEQKEDSQPREE</sequence>
<evidence type="ECO:0000256" key="7">
    <source>
        <dbReference type="PROSITE-ProRule" id="PRU00176"/>
    </source>
</evidence>
<dbReference type="Gene3D" id="3.30.70.330">
    <property type="match status" value="2"/>
</dbReference>
<gene>
    <name evidence="10" type="ORF">MMYC01_210098</name>
</gene>
<dbReference type="InterPro" id="IPR012677">
    <property type="entry name" value="Nucleotide-bd_a/b_plait_sf"/>
</dbReference>
<dbReference type="Proteomes" id="UP000078237">
    <property type="component" value="Unassembled WGS sequence"/>
</dbReference>
<dbReference type="InterPro" id="IPR051106">
    <property type="entry name" value="RNA-bind/splicing_reg"/>
</dbReference>
<dbReference type="GO" id="GO:0008380">
    <property type="term" value="P:RNA splicing"/>
    <property type="evidence" value="ECO:0007669"/>
    <property type="project" value="UniProtKB-KW"/>
</dbReference>
<dbReference type="OrthoDB" id="6730379at2759"/>
<dbReference type="InterPro" id="IPR003954">
    <property type="entry name" value="RRM_euk-type"/>
</dbReference>
<feature type="non-terminal residue" evidence="10">
    <location>
        <position position="1"/>
    </location>
</feature>
<evidence type="ECO:0000256" key="2">
    <source>
        <dbReference type="ARBA" id="ARBA00022553"/>
    </source>
</evidence>
<comment type="caution">
    <text evidence="10">The sequence shown here is derived from an EMBL/GenBank/DDBJ whole genome shotgun (WGS) entry which is preliminary data.</text>
</comment>
<feature type="region of interest" description="Disordered" evidence="8">
    <location>
        <begin position="322"/>
        <end position="351"/>
    </location>
</feature>
<feature type="region of interest" description="Disordered" evidence="8">
    <location>
        <begin position="97"/>
        <end position="124"/>
    </location>
</feature>
<dbReference type="STRING" id="100816.A0A175VNH0"/>
<dbReference type="AlphaFoldDB" id="A0A175VNH0"/>
<dbReference type="GO" id="GO:1990904">
    <property type="term" value="C:ribonucleoprotein complex"/>
    <property type="evidence" value="ECO:0007669"/>
    <property type="project" value="UniProtKB-KW"/>
</dbReference>
<evidence type="ECO:0000256" key="8">
    <source>
        <dbReference type="SAM" id="MobiDB-lite"/>
    </source>
</evidence>
<keyword evidence="6" id="KW-0539">Nucleus</keyword>
<dbReference type="GO" id="GO:0005634">
    <property type="term" value="C:nucleus"/>
    <property type="evidence" value="ECO:0007669"/>
    <property type="project" value="UniProtKB-SubCell"/>
</dbReference>
<name>A0A175VNH0_9PEZI</name>
<dbReference type="PROSITE" id="PS50102">
    <property type="entry name" value="RRM"/>
    <property type="match status" value="2"/>
</dbReference>
<evidence type="ECO:0000313" key="11">
    <source>
        <dbReference type="Proteomes" id="UP000078237"/>
    </source>
</evidence>
<evidence type="ECO:0000256" key="3">
    <source>
        <dbReference type="ARBA" id="ARBA00022664"/>
    </source>
</evidence>
<dbReference type="InterPro" id="IPR035979">
    <property type="entry name" value="RBD_domain_sf"/>
</dbReference>
<dbReference type="VEuPathDB" id="FungiDB:MMYC01_210098"/>
<keyword evidence="5" id="KW-0508">mRNA splicing</keyword>
<dbReference type="GO" id="GO:0006397">
    <property type="term" value="P:mRNA processing"/>
    <property type="evidence" value="ECO:0007669"/>
    <property type="project" value="UniProtKB-KW"/>
</dbReference>
<dbReference type="PANTHER" id="PTHR48028:SF4">
    <property type="entry name" value="SC35-LIKE SPLICING FACTOR"/>
    <property type="match status" value="1"/>
</dbReference>
<feature type="compositionally biased region" description="Basic and acidic residues" evidence="8">
    <location>
        <begin position="100"/>
        <end position="110"/>
    </location>
</feature>
<keyword evidence="10" id="KW-0687">Ribonucleoprotein</keyword>
<dbReference type="GO" id="GO:0003723">
    <property type="term" value="F:RNA binding"/>
    <property type="evidence" value="ECO:0007669"/>
    <property type="project" value="UniProtKB-UniRule"/>
</dbReference>
<evidence type="ECO:0000256" key="6">
    <source>
        <dbReference type="ARBA" id="ARBA00023242"/>
    </source>
</evidence>
<feature type="domain" description="RRM" evidence="9">
    <location>
        <begin position="155"/>
        <end position="225"/>
    </location>
</feature>
<evidence type="ECO:0000256" key="4">
    <source>
        <dbReference type="ARBA" id="ARBA00022884"/>
    </source>
</evidence>
<keyword evidence="3" id="KW-0507">mRNA processing</keyword>